<keyword evidence="3" id="KW-0067">ATP-binding</keyword>
<comment type="caution">
    <text evidence="3">The sequence shown here is derived from an EMBL/GenBank/DDBJ whole genome shotgun (WGS) entry which is preliminary data.</text>
</comment>
<evidence type="ECO:0000256" key="1">
    <source>
        <dbReference type="ARBA" id="ARBA00022527"/>
    </source>
</evidence>
<evidence type="ECO:0000259" key="2">
    <source>
        <dbReference type="Pfam" id="PF13581"/>
    </source>
</evidence>
<reference evidence="3 4" key="1">
    <citation type="submission" date="2019-01" db="EMBL/GenBank/DDBJ databases">
        <title>Coherence of Microcystis species and biogeography revealed through population genomics.</title>
        <authorList>
            <person name="Perez-Carrascal O.M."/>
            <person name="Terrat Y."/>
            <person name="Giani A."/>
            <person name="Fortin N."/>
            <person name="Tromas N."/>
            <person name="Shapiro B.J."/>
        </authorList>
    </citation>
    <scope>NUCLEOTIDE SEQUENCE [LARGE SCALE GENOMIC DNA]</scope>
    <source>
        <strain evidence="3">Ma_MB_S_20031200_S102</strain>
    </source>
</reference>
<dbReference type="AlphaFoldDB" id="A0A552EER8"/>
<dbReference type="CDD" id="cd16936">
    <property type="entry name" value="HATPase_RsbW-like"/>
    <property type="match status" value="1"/>
</dbReference>
<accession>A0A552EER8</accession>
<dbReference type="InterPro" id="IPR050267">
    <property type="entry name" value="Anti-sigma-factor_SerPK"/>
</dbReference>
<proteinExistence type="predicted"/>
<dbReference type="Proteomes" id="UP000317708">
    <property type="component" value="Unassembled WGS sequence"/>
</dbReference>
<organism evidence="3 4">
    <name type="scientific">Microcystis aeruginosa Ma_MB_S_20031200_S102</name>
    <dbReference type="NCBI Taxonomy" id="2486254"/>
    <lineage>
        <taxon>Bacteria</taxon>
        <taxon>Bacillati</taxon>
        <taxon>Cyanobacteriota</taxon>
        <taxon>Cyanophyceae</taxon>
        <taxon>Oscillatoriophycideae</taxon>
        <taxon>Chroococcales</taxon>
        <taxon>Microcystaceae</taxon>
        <taxon>Microcystis</taxon>
    </lineage>
</organism>
<keyword evidence="1" id="KW-0418">Kinase</keyword>
<dbReference type="EMBL" id="SFBI01000157">
    <property type="protein sequence ID" value="TRU32992.1"/>
    <property type="molecule type" value="Genomic_DNA"/>
</dbReference>
<keyword evidence="3" id="KW-0547">Nucleotide-binding</keyword>
<dbReference type="InterPro" id="IPR036890">
    <property type="entry name" value="HATPase_C_sf"/>
</dbReference>
<dbReference type="SUPFAM" id="SSF55874">
    <property type="entry name" value="ATPase domain of HSP90 chaperone/DNA topoisomerase II/histidine kinase"/>
    <property type="match status" value="1"/>
</dbReference>
<feature type="domain" description="Histidine kinase/HSP90-like ATPase" evidence="2">
    <location>
        <begin position="7"/>
        <end position="130"/>
    </location>
</feature>
<dbReference type="PANTHER" id="PTHR35526:SF6">
    <property type="entry name" value="SLR1861 PROTEIN"/>
    <property type="match status" value="1"/>
</dbReference>
<name>A0A552EER8_MICAE</name>
<keyword evidence="1" id="KW-0808">Transferase</keyword>
<dbReference type="GO" id="GO:0005524">
    <property type="term" value="F:ATP binding"/>
    <property type="evidence" value="ECO:0007669"/>
    <property type="project" value="UniProtKB-KW"/>
</dbReference>
<keyword evidence="1" id="KW-0723">Serine/threonine-protein kinase</keyword>
<sequence>METLTVPGTLDSLASIAQYVMAAATEAGLGKKAVYKLRLAVDEMASNIIIHGYQQSRLTGDIVVTAQLTDEQLIITLEDTAVAYDPTTHHLPTEADLNRSLIQRPHGGLGIFLVLDGVDDFSYERVDDRNRNIFVMKLPTPTI</sequence>
<protein>
    <submittedName>
        <fullName evidence="3">ATP-binding protein</fullName>
    </submittedName>
</protein>
<dbReference type="Gene3D" id="3.30.565.10">
    <property type="entry name" value="Histidine kinase-like ATPase, C-terminal domain"/>
    <property type="match status" value="1"/>
</dbReference>
<dbReference type="InterPro" id="IPR003594">
    <property type="entry name" value="HATPase_dom"/>
</dbReference>
<dbReference type="Pfam" id="PF13581">
    <property type="entry name" value="HATPase_c_2"/>
    <property type="match status" value="1"/>
</dbReference>
<gene>
    <name evidence="3" type="ORF">EWV92_17845</name>
</gene>
<dbReference type="PANTHER" id="PTHR35526">
    <property type="entry name" value="ANTI-SIGMA-F FACTOR RSBW-RELATED"/>
    <property type="match status" value="1"/>
</dbReference>
<evidence type="ECO:0000313" key="3">
    <source>
        <dbReference type="EMBL" id="TRU32992.1"/>
    </source>
</evidence>
<dbReference type="GO" id="GO:0004674">
    <property type="term" value="F:protein serine/threonine kinase activity"/>
    <property type="evidence" value="ECO:0007669"/>
    <property type="project" value="UniProtKB-KW"/>
</dbReference>
<evidence type="ECO:0000313" key="4">
    <source>
        <dbReference type="Proteomes" id="UP000317708"/>
    </source>
</evidence>